<dbReference type="AlphaFoldDB" id="A0A5P1FN02"/>
<evidence type="ECO:0000313" key="1">
    <source>
        <dbReference type="EMBL" id="ONK79608.1"/>
    </source>
</evidence>
<dbReference type="Proteomes" id="UP000243459">
    <property type="component" value="Chromosome 1"/>
</dbReference>
<reference evidence="2" key="1">
    <citation type="journal article" date="2017" name="Nat. Commun.">
        <title>The asparagus genome sheds light on the origin and evolution of a young Y chromosome.</title>
        <authorList>
            <person name="Harkess A."/>
            <person name="Zhou J."/>
            <person name="Xu C."/>
            <person name="Bowers J.E."/>
            <person name="Van der Hulst R."/>
            <person name="Ayyampalayam S."/>
            <person name="Mercati F."/>
            <person name="Riccardi P."/>
            <person name="McKain M.R."/>
            <person name="Kakrana A."/>
            <person name="Tang H."/>
            <person name="Ray J."/>
            <person name="Groenendijk J."/>
            <person name="Arikit S."/>
            <person name="Mathioni S.M."/>
            <person name="Nakano M."/>
            <person name="Shan H."/>
            <person name="Telgmann-Rauber A."/>
            <person name="Kanno A."/>
            <person name="Yue Z."/>
            <person name="Chen H."/>
            <person name="Li W."/>
            <person name="Chen Y."/>
            <person name="Xu X."/>
            <person name="Zhang Y."/>
            <person name="Luo S."/>
            <person name="Chen H."/>
            <person name="Gao J."/>
            <person name="Mao Z."/>
            <person name="Pires J.C."/>
            <person name="Luo M."/>
            <person name="Kudrna D."/>
            <person name="Wing R.A."/>
            <person name="Meyers B.C."/>
            <person name="Yi K."/>
            <person name="Kong H."/>
            <person name="Lavrijsen P."/>
            <person name="Sunseri F."/>
            <person name="Falavigna A."/>
            <person name="Ye Y."/>
            <person name="Leebens-Mack J.H."/>
            <person name="Chen G."/>
        </authorList>
    </citation>
    <scope>NUCLEOTIDE SEQUENCE [LARGE SCALE GENOMIC DNA]</scope>
    <source>
        <strain evidence="2">cv. DH0086</strain>
    </source>
</reference>
<evidence type="ECO:0000313" key="2">
    <source>
        <dbReference type="Proteomes" id="UP000243459"/>
    </source>
</evidence>
<proteinExistence type="predicted"/>
<name>A0A5P1FN02_ASPOF</name>
<sequence length="104" mass="12300">MSLFHIADGEDIKFLTEGFEGILKKMRRFTAENLWQLVLFWRYLCQVTKETNNECISRGISSSCVNDIMAYENIVVRLFKLYYANTRTLDIISFLKMIYHCDLV</sequence>
<accession>A0A5P1FN02</accession>
<gene>
    <name evidence="1" type="ORF">A4U43_C01F8100</name>
</gene>
<dbReference type="EMBL" id="CM007381">
    <property type="protein sequence ID" value="ONK79608.1"/>
    <property type="molecule type" value="Genomic_DNA"/>
</dbReference>
<organism evidence="1 2">
    <name type="scientific">Asparagus officinalis</name>
    <name type="common">Garden asparagus</name>
    <dbReference type="NCBI Taxonomy" id="4686"/>
    <lineage>
        <taxon>Eukaryota</taxon>
        <taxon>Viridiplantae</taxon>
        <taxon>Streptophyta</taxon>
        <taxon>Embryophyta</taxon>
        <taxon>Tracheophyta</taxon>
        <taxon>Spermatophyta</taxon>
        <taxon>Magnoliopsida</taxon>
        <taxon>Liliopsida</taxon>
        <taxon>Asparagales</taxon>
        <taxon>Asparagaceae</taxon>
        <taxon>Asparagoideae</taxon>
        <taxon>Asparagus</taxon>
    </lineage>
</organism>
<keyword evidence="2" id="KW-1185">Reference proteome</keyword>
<protein>
    <submittedName>
        <fullName evidence="1">Uncharacterized protein</fullName>
    </submittedName>
</protein>
<dbReference type="Gramene" id="ONK79608">
    <property type="protein sequence ID" value="ONK79608"/>
    <property type="gene ID" value="A4U43_C01F8100"/>
</dbReference>